<evidence type="ECO:0000313" key="1">
    <source>
        <dbReference type="EMBL" id="MDX8415797.1"/>
    </source>
</evidence>
<comment type="caution">
    <text evidence="1">The sequence shown here is derived from an EMBL/GenBank/DDBJ whole genome shotgun (WGS) entry which is preliminary data.</text>
</comment>
<dbReference type="InterPro" id="IPR046713">
    <property type="entry name" value="DUF6786"/>
</dbReference>
<reference evidence="1 2" key="1">
    <citation type="submission" date="2022-03" db="EMBL/GenBank/DDBJ databases">
        <title>Novel taxa within the pig intestine.</title>
        <authorList>
            <person name="Wylensek D."/>
            <person name="Bishof K."/>
            <person name="Afrizal A."/>
            <person name="Clavel T."/>
        </authorList>
    </citation>
    <scope>NUCLEOTIDE SEQUENCE [LARGE SCALE GENOMIC DNA]</scope>
    <source>
        <strain evidence="1 2">CLA-KB-P66</strain>
    </source>
</reference>
<dbReference type="RefSeq" id="WP_370397247.1">
    <property type="nucleotide sequence ID" value="NZ_JALBUT010000006.1"/>
</dbReference>
<evidence type="ECO:0000313" key="2">
    <source>
        <dbReference type="Proteomes" id="UP001275932"/>
    </source>
</evidence>
<gene>
    <name evidence="1" type="ORF">MOX91_06375</name>
</gene>
<dbReference type="Pfam" id="PF20583">
    <property type="entry name" value="DUF6786"/>
    <property type="match status" value="1"/>
</dbReference>
<keyword evidence="2" id="KW-1185">Reference proteome</keyword>
<dbReference type="EMBL" id="JALBUT010000006">
    <property type="protein sequence ID" value="MDX8415797.1"/>
    <property type="molecule type" value="Genomic_DNA"/>
</dbReference>
<sequence length="411" mass="45908">MKKTLTYCLLAGAGLFISACGLLEDSIAEKSASNAWEFGLDLAFLEKYADCIVLGEDESFVAVSPKLQARVMTSTLSGDDGYSMGWINRNLIASGEKESHGNLYGGEDRFWIGPEGTDHSVFFEKDALFVPDNWKIPQDISSKPWEVKSKNRHQASFEKEISLKNAKGENIKILANREITYITKENAKIILDTEIPETVKIVAFQSVNKITNKGEKPWGEKSGLINLAVVSTFHANKSTYAFLPFNQGSPKDIGSIITDMYNESPIGDRLSVAGDFVRMRMDGSKLGEIFMNPKRTRNILGAYDSDQNLLTIITFVPPPAPAKYIAPYWRRTNDMLDGDAVSIFNNGPANHDTFYADKFFKTSTFSPALALEPQKSQLHIQRTFHFKGSEYELEKIAQKLLGVSMKQLRPE</sequence>
<dbReference type="Proteomes" id="UP001275932">
    <property type="component" value="Unassembled WGS sequence"/>
</dbReference>
<dbReference type="PROSITE" id="PS51257">
    <property type="entry name" value="PROKAR_LIPOPROTEIN"/>
    <property type="match status" value="1"/>
</dbReference>
<name>A0ABU4WK09_9BACT</name>
<protein>
    <recommendedName>
        <fullName evidence="3">Lipoprotein</fullName>
    </recommendedName>
</protein>
<proteinExistence type="predicted"/>
<organism evidence="1 2">
    <name type="scientific">Intestinicryptomonas porci</name>
    <dbReference type="NCBI Taxonomy" id="2926320"/>
    <lineage>
        <taxon>Bacteria</taxon>
        <taxon>Pseudomonadati</taxon>
        <taxon>Verrucomicrobiota</taxon>
        <taxon>Opitutia</taxon>
        <taxon>Opitutales</taxon>
        <taxon>Intestinicryptomonaceae</taxon>
        <taxon>Intestinicryptomonas</taxon>
    </lineage>
</organism>
<accession>A0ABU4WK09</accession>
<evidence type="ECO:0008006" key="3">
    <source>
        <dbReference type="Google" id="ProtNLM"/>
    </source>
</evidence>